<dbReference type="EMBL" id="MU070091">
    <property type="protein sequence ID" value="KAF5829993.1"/>
    <property type="molecule type" value="Genomic_DNA"/>
</dbReference>
<protein>
    <submittedName>
        <fullName evidence="2">Uncharacterized protein</fullName>
    </submittedName>
</protein>
<feature type="region of interest" description="Disordered" evidence="1">
    <location>
        <begin position="1"/>
        <end position="56"/>
    </location>
</feature>
<feature type="compositionally biased region" description="Acidic residues" evidence="1">
    <location>
        <begin position="147"/>
        <end position="160"/>
    </location>
</feature>
<name>A0ABQ7G5Z3_DUNSA</name>
<dbReference type="InterPro" id="IPR027921">
    <property type="entry name" value="NOPCHAP1"/>
</dbReference>
<evidence type="ECO:0000256" key="1">
    <source>
        <dbReference type="SAM" id="MobiDB-lite"/>
    </source>
</evidence>
<gene>
    <name evidence="2" type="ORF">DUNSADRAFT_15187</name>
</gene>
<dbReference type="Pfam" id="PF15370">
    <property type="entry name" value="NOPCHAP1"/>
    <property type="match status" value="1"/>
</dbReference>
<sequence>MAEEGSEGHMRKERTVHRARLDVPQGPNPLERRLNLQAPLNQPSGKPNMTGPLPHSSVLDRLKQFIPQIQLANQELEQQLQGSNPQEFDIEGVEEGQEGGYIEMDLTCGLLDLKDADAVRAAEQALVRGQSIPGGEDADASTSSDSSTEEEDSSSEEDELIGAATGSGQQGPPQQQPADGSRIHRGKRSIAAGGSVVASASTQDRLPAGEEPSNSELRQDRQKRKAKRRGNTAPKISEL</sequence>
<dbReference type="Proteomes" id="UP000815325">
    <property type="component" value="Unassembled WGS sequence"/>
</dbReference>
<dbReference type="PANTHER" id="PTHR28674">
    <property type="entry name" value="SIMILAR TO DNA SEGMENT, CHR 10, WAYNE STATE UNIVERSITY 102,-EXPRESSED"/>
    <property type="match status" value="1"/>
</dbReference>
<keyword evidence="3" id="KW-1185">Reference proteome</keyword>
<feature type="compositionally biased region" description="Polar residues" evidence="1">
    <location>
        <begin position="38"/>
        <end position="47"/>
    </location>
</feature>
<feature type="region of interest" description="Disordered" evidence="1">
    <location>
        <begin position="126"/>
        <end position="239"/>
    </location>
</feature>
<evidence type="ECO:0000313" key="2">
    <source>
        <dbReference type="EMBL" id="KAF5829993.1"/>
    </source>
</evidence>
<accession>A0ABQ7G5Z3</accession>
<feature type="compositionally biased region" description="Low complexity" evidence="1">
    <location>
        <begin position="189"/>
        <end position="201"/>
    </location>
</feature>
<feature type="compositionally biased region" description="Low complexity" evidence="1">
    <location>
        <begin position="162"/>
        <end position="180"/>
    </location>
</feature>
<dbReference type="PANTHER" id="PTHR28674:SF1">
    <property type="entry name" value="NOP PROTEIN CHAPERONE 1"/>
    <property type="match status" value="1"/>
</dbReference>
<comment type="caution">
    <text evidence="2">The sequence shown here is derived from an EMBL/GenBank/DDBJ whole genome shotgun (WGS) entry which is preliminary data.</text>
</comment>
<feature type="compositionally biased region" description="Basic residues" evidence="1">
    <location>
        <begin position="221"/>
        <end position="230"/>
    </location>
</feature>
<evidence type="ECO:0000313" key="3">
    <source>
        <dbReference type="Proteomes" id="UP000815325"/>
    </source>
</evidence>
<reference evidence="2" key="1">
    <citation type="submission" date="2017-08" db="EMBL/GenBank/DDBJ databases">
        <authorList>
            <person name="Polle J.E."/>
            <person name="Barry K."/>
            <person name="Cushman J."/>
            <person name="Schmutz J."/>
            <person name="Tran D."/>
            <person name="Hathwaick L.T."/>
            <person name="Yim W.C."/>
            <person name="Jenkins J."/>
            <person name="Mckie-Krisberg Z.M."/>
            <person name="Prochnik S."/>
            <person name="Lindquist E."/>
            <person name="Dockter R.B."/>
            <person name="Adam C."/>
            <person name="Molina H."/>
            <person name="Bunkerborg J."/>
            <person name="Jin E."/>
            <person name="Buchheim M."/>
            <person name="Magnuson J."/>
        </authorList>
    </citation>
    <scope>NUCLEOTIDE SEQUENCE</scope>
    <source>
        <strain evidence="2">CCAP 19/18</strain>
    </source>
</reference>
<proteinExistence type="predicted"/>
<feature type="compositionally biased region" description="Basic and acidic residues" evidence="1">
    <location>
        <begin position="1"/>
        <end position="10"/>
    </location>
</feature>
<organism evidence="2 3">
    <name type="scientific">Dunaliella salina</name>
    <name type="common">Green alga</name>
    <name type="synonym">Protococcus salinus</name>
    <dbReference type="NCBI Taxonomy" id="3046"/>
    <lineage>
        <taxon>Eukaryota</taxon>
        <taxon>Viridiplantae</taxon>
        <taxon>Chlorophyta</taxon>
        <taxon>core chlorophytes</taxon>
        <taxon>Chlorophyceae</taxon>
        <taxon>CS clade</taxon>
        <taxon>Chlamydomonadales</taxon>
        <taxon>Dunaliellaceae</taxon>
        <taxon>Dunaliella</taxon>
    </lineage>
</organism>